<sequence length="184" mass="19440">MRELAWLLAGLPRPGSRIPVWQAMTCLNDALHRLGHLDVTYTQALLPLGVDVAANNHFTATHQWFKLTQHDAPQEISVSAHFSASAVRPDPTAFAEILAQKSLGVIEAAGADEAPAEAPDPGAFAGVLLADDELGALHLRCTAPEWSLDLAAYTTDLVADAALAFALRVPVSVSVLHAGTITGH</sequence>
<dbReference type="EMBL" id="CP045929">
    <property type="protein sequence ID" value="QGK69883.1"/>
    <property type="molecule type" value="Genomic_DNA"/>
</dbReference>
<dbReference type="KEGG" id="sace:GIY23_10450"/>
<keyword evidence="2" id="KW-1185">Reference proteome</keyword>
<evidence type="ECO:0000313" key="1">
    <source>
        <dbReference type="EMBL" id="QGK69883.1"/>
    </source>
</evidence>
<organism evidence="1 2">
    <name type="scientific">Allosaccharopolyspora coralli</name>
    <dbReference type="NCBI Taxonomy" id="2665642"/>
    <lineage>
        <taxon>Bacteria</taxon>
        <taxon>Bacillati</taxon>
        <taxon>Actinomycetota</taxon>
        <taxon>Actinomycetes</taxon>
        <taxon>Pseudonocardiales</taxon>
        <taxon>Pseudonocardiaceae</taxon>
        <taxon>Allosaccharopolyspora</taxon>
    </lineage>
</organism>
<dbReference type="Proteomes" id="UP000371041">
    <property type="component" value="Chromosome"/>
</dbReference>
<protein>
    <submittedName>
        <fullName evidence="1">Uncharacterized protein</fullName>
    </submittedName>
</protein>
<name>A0A5Q3Q6B8_9PSEU</name>
<evidence type="ECO:0000313" key="2">
    <source>
        <dbReference type="Proteomes" id="UP000371041"/>
    </source>
</evidence>
<reference evidence="2" key="1">
    <citation type="submission" date="2019-11" db="EMBL/GenBank/DDBJ databases">
        <title>The complete genome sequence of Saccharopolyspora sp. E2A.</title>
        <authorList>
            <person name="Zhang G."/>
        </authorList>
    </citation>
    <scope>NUCLEOTIDE SEQUENCE [LARGE SCALE GENOMIC DNA]</scope>
    <source>
        <strain evidence="2">E2A</strain>
    </source>
</reference>
<accession>A0A5Q3Q6B8</accession>
<dbReference type="RefSeq" id="WP_154076476.1">
    <property type="nucleotide sequence ID" value="NZ_CP045929.1"/>
</dbReference>
<gene>
    <name evidence="1" type="ORF">GIY23_10450</name>
</gene>
<proteinExistence type="predicted"/>
<dbReference type="AlphaFoldDB" id="A0A5Q3Q6B8"/>